<organism evidence="2 3">
    <name type="scientific">Boletus edulis BED1</name>
    <dbReference type="NCBI Taxonomy" id="1328754"/>
    <lineage>
        <taxon>Eukaryota</taxon>
        <taxon>Fungi</taxon>
        <taxon>Dikarya</taxon>
        <taxon>Basidiomycota</taxon>
        <taxon>Agaricomycotina</taxon>
        <taxon>Agaricomycetes</taxon>
        <taxon>Agaricomycetidae</taxon>
        <taxon>Boletales</taxon>
        <taxon>Boletineae</taxon>
        <taxon>Boletaceae</taxon>
        <taxon>Boletoideae</taxon>
        <taxon>Boletus</taxon>
    </lineage>
</organism>
<gene>
    <name evidence="2" type="ORF">L210DRAFT_2875640</name>
</gene>
<reference evidence="2" key="1">
    <citation type="submission" date="2019-10" db="EMBL/GenBank/DDBJ databases">
        <authorList>
            <consortium name="DOE Joint Genome Institute"/>
            <person name="Kuo A."/>
            <person name="Miyauchi S."/>
            <person name="Kiss E."/>
            <person name="Drula E."/>
            <person name="Kohler A."/>
            <person name="Sanchez-Garcia M."/>
            <person name="Andreopoulos B."/>
            <person name="Barry K.W."/>
            <person name="Bonito G."/>
            <person name="Buee M."/>
            <person name="Carver A."/>
            <person name="Chen C."/>
            <person name="Cichocki N."/>
            <person name="Clum A."/>
            <person name="Culley D."/>
            <person name="Crous P.W."/>
            <person name="Fauchery L."/>
            <person name="Girlanda M."/>
            <person name="Hayes R."/>
            <person name="Keri Z."/>
            <person name="LaButti K."/>
            <person name="Lipzen A."/>
            <person name="Lombard V."/>
            <person name="Magnuson J."/>
            <person name="Maillard F."/>
            <person name="Morin E."/>
            <person name="Murat C."/>
            <person name="Nolan M."/>
            <person name="Ohm R."/>
            <person name="Pangilinan J."/>
            <person name="Pereira M."/>
            <person name="Perotto S."/>
            <person name="Peter M."/>
            <person name="Riley R."/>
            <person name="Sitrit Y."/>
            <person name="Stielow B."/>
            <person name="Szollosi G."/>
            <person name="Zifcakova L."/>
            <person name="Stursova M."/>
            <person name="Spatafora J.W."/>
            <person name="Tedersoo L."/>
            <person name="Vaario L.-M."/>
            <person name="Yamada A."/>
            <person name="Yan M."/>
            <person name="Wang P."/>
            <person name="Xu J."/>
            <person name="Bruns T."/>
            <person name="Baldrian P."/>
            <person name="Vilgalys R."/>
            <person name="Henrissat B."/>
            <person name="Grigoriev I.V."/>
            <person name="Hibbett D."/>
            <person name="Nagy L.G."/>
            <person name="Martin F.M."/>
        </authorList>
    </citation>
    <scope>NUCLEOTIDE SEQUENCE</scope>
    <source>
        <strain evidence="2">BED1</strain>
    </source>
</reference>
<proteinExistence type="predicted"/>
<accession>A0AAD4BJ26</accession>
<dbReference type="Proteomes" id="UP001194468">
    <property type="component" value="Unassembled WGS sequence"/>
</dbReference>
<name>A0AAD4BJ26_BOLED</name>
<sequence length="488" mass="53410">MIPLYEDDVYPPLTCLDLATNTRFRFAHAWREHASKLREAELEWTFGFRILGKACILARTVNTSSPRMPGTAGYVSSEQLRPWQFVPPESPPQGKSTKHVSDEQTHLTDGHAILEVEANDLSLPEDPLPGPSVAIDPSLSNSTVSEGLTAVDAEHDMHQYFNGLGDSPAKHVPPCQQLASMHAFRPQLFPSAGHTQMNSLGLGFPSLELDPRLADTGDRECFLGVPPSPPPADMESSTIPGPISDPSFEPVCSPASPSNIFDASPTDAWSFEQGEGLLLGSETPPSNHITPTALGTIDPSLLGPEQGQQPPQAPENTTHKRRSKLPEPIIYIRRPIDSASMPLLSGKRSVQIKYRDSGESQALSNLADPIEQPGNDADDSSRAKKRSAPSRKLRECHSVSEAGSDYIPEASTSKIKLKVKRPSLRGEEVVEHQGSVPSMSFCHQCRNSTVRPKMSCSNVNQGRVCGKRFCNRCILYRLVHLYLIVFPY</sequence>
<keyword evidence="3" id="KW-1185">Reference proteome</keyword>
<dbReference type="AlphaFoldDB" id="A0AAD4BJ26"/>
<feature type="region of interest" description="Disordered" evidence="1">
    <location>
        <begin position="277"/>
        <end position="329"/>
    </location>
</feature>
<comment type="caution">
    <text evidence="2">The sequence shown here is derived from an EMBL/GenBank/DDBJ whole genome shotgun (WGS) entry which is preliminary data.</text>
</comment>
<evidence type="ECO:0000313" key="2">
    <source>
        <dbReference type="EMBL" id="KAF8431911.1"/>
    </source>
</evidence>
<protein>
    <submittedName>
        <fullName evidence="2">Uncharacterized protein</fullName>
    </submittedName>
</protein>
<feature type="region of interest" description="Disordered" evidence="1">
    <location>
        <begin position="360"/>
        <end position="393"/>
    </location>
</feature>
<dbReference type="EMBL" id="WHUW01000045">
    <property type="protein sequence ID" value="KAF8431911.1"/>
    <property type="molecule type" value="Genomic_DNA"/>
</dbReference>
<evidence type="ECO:0000256" key="1">
    <source>
        <dbReference type="SAM" id="MobiDB-lite"/>
    </source>
</evidence>
<reference evidence="2" key="2">
    <citation type="journal article" date="2020" name="Nat. Commun.">
        <title>Large-scale genome sequencing of mycorrhizal fungi provides insights into the early evolution of symbiotic traits.</title>
        <authorList>
            <person name="Miyauchi S."/>
            <person name="Kiss E."/>
            <person name="Kuo A."/>
            <person name="Drula E."/>
            <person name="Kohler A."/>
            <person name="Sanchez-Garcia M."/>
            <person name="Morin E."/>
            <person name="Andreopoulos B."/>
            <person name="Barry K.W."/>
            <person name="Bonito G."/>
            <person name="Buee M."/>
            <person name="Carver A."/>
            <person name="Chen C."/>
            <person name="Cichocki N."/>
            <person name="Clum A."/>
            <person name="Culley D."/>
            <person name="Crous P.W."/>
            <person name="Fauchery L."/>
            <person name="Girlanda M."/>
            <person name="Hayes R.D."/>
            <person name="Keri Z."/>
            <person name="LaButti K."/>
            <person name="Lipzen A."/>
            <person name="Lombard V."/>
            <person name="Magnuson J."/>
            <person name="Maillard F."/>
            <person name="Murat C."/>
            <person name="Nolan M."/>
            <person name="Ohm R.A."/>
            <person name="Pangilinan J."/>
            <person name="Pereira M.F."/>
            <person name="Perotto S."/>
            <person name="Peter M."/>
            <person name="Pfister S."/>
            <person name="Riley R."/>
            <person name="Sitrit Y."/>
            <person name="Stielow J.B."/>
            <person name="Szollosi G."/>
            <person name="Zifcakova L."/>
            <person name="Stursova M."/>
            <person name="Spatafora J.W."/>
            <person name="Tedersoo L."/>
            <person name="Vaario L.M."/>
            <person name="Yamada A."/>
            <person name="Yan M."/>
            <person name="Wang P."/>
            <person name="Xu J."/>
            <person name="Bruns T."/>
            <person name="Baldrian P."/>
            <person name="Vilgalys R."/>
            <person name="Dunand C."/>
            <person name="Henrissat B."/>
            <person name="Grigoriev I.V."/>
            <person name="Hibbett D."/>
            <person name="Nagy L.G."/>
            <person name="Martin F.M."/>
        </authorList>
    </citation>
    <scope>NUCLEOTIDE SEQUENCE</scope>
    <source>
        <strain evidence="2">BED1</strain>
    </source>
</reference>
<evidence type="ECO:0000313" key="3">
    <source>
        <dbReference type="Proteomes" id="UP001194468"/>
    </source>
</evidence>